<dbReference type="Pfam" id="PF00849">
    <property type="entry name" value="PseudoU_synth_2"/>
    <property type="match status" value="1"/>
</dbReference>
<keyword evidence="6" id="KW-1185">Reference proteome</keyword>
<evidence type="ECO:0000313" key="5">
    <source>
        <dbReference type="EMBL" id="MCD1654630.1"/>
    </source>
</evidence>
<organism evidence="5 6">
    <name type="scientific">Teretinema zuelzerae</name>
    <dbReference type="NCBI Taxonomy" id="156"/>
    <lineage>
        <taxon>Bacteria</taxon>
        <taxon>Pseudomonadati</taxon>
        <taxon>Spirochaetota</taxon>
        <taxon>Spirochaetia</taxon>
        <taxon>Spirochaetales</taxon>
        <taxon>Treponemataceae</taxon>
        <taxon>Teretinema</taxon>
    </lineage>
</organism>
<dbReference type="InterPro" id="IPR050188">
    <property type="entry name" value="RluA_PseudoU_synthase"/>
</dbReference>
<evidence type="ECO:0000313" key="6">
    <source>
        <dbReference type="Proteomes" id="UP001198163"/>
    </source>
</evidence>
<name>A0AAE3EI34_9SPIR</name>
<dbReference type="PROSITE" id="PS50889">
    <property type="entry name" value="S4"/>
    <property type="match status" value="1"/>
</dbReference>
<sequence>MEFQHFTTTSDDEGRRLDRVIKRMLPSSSLSALYRLIRKGLIRVDAARCNPDTVVHVGNDITIAVIDETLSDLRRTASDFQDPTMPQTGDDRSPCPFPVLFENSDLLFINKPSGVPVHGDGGLDRLIGQAESASRSLSFRSGPLHRLDKETSGVIAFSRSLHGAQWFSEGMQTHAFNKLYLGIVEGRLEEPERWEDRDEYGRPMITRILPISDGSGSLRNISLILYRIETGRKHQIRIQSSLRGYPLLGDARYGSKKGGPYYLHAGCLKFPEDRLEGLPPEITAPLPERFISLLRKDFPENVLALVQSKAVYCSENEELQ</sequence>
<comment type="caution">
    <text evidence="5">The sequence shown here is derived from an EMBL/GenBank/DDBJ whole genome shotgun (WGS) entry which is preliminary data.</text>
</comment>
<evidence type="ECO:0000259" key="4">
    <source>
        <dbReference type="SMART" id="SM00363"/>
    </source>
</evidence>
<dbReference type="Pfam" id="PF01479">
    <property type="entry name" value="S4"/>
    <property type="match status" value="1"/>
</dbReference>
<dbReference type="RefSeq" id="WP_230755056.1">
    <property type="nucleotide sequence ID" value="NZ_JAINWA010000003.1"/>
</dbReference>
<dbReference type="InterPro" id="IPR002942">
    <property type="entry name" value="S4_RNA-bd"/>
</dbReference>
<dbReference type="PANTHER" id="PTHR21600:SF83">
    <property type="entry name" value="PSEUDOURIDYLATE SYNTHASE RPUSD4, MITOCHONDRIAL"/>
    <property type="match status" value="1"/>
</dbReference>
<proteinExistence type="inferred from homology"/>
<evidence type="ECO:0000256" key="3">
    <source>
        <dbReference type="PROSITE-ProRule" id="PRU00182"/>
    </source>
</evidence>
<reference evidence="5" key="1">
    <citation type="submission" date="2021-08" db="EMBL/GenBank/DDBJ databases">
        <title>Comparative analyses of Brucepasteria parasyntrophica and Teretinema zuelzerae.</title>
        <authorList>
            <person name="Song Y."/>
            <person name="Brune A."/>
        </authorList>
    </citation>
    <scope>NUCLEOTIDE SEQUENCE</scope>
    <source>
        <strain evidence="5">DSM 1903</strain>
    </source>
</reference>
<keyword evidence="2" id="KW-0413">Isomerase</keyword>
<dbReference type="CDD" id="cd02869">
    <property type="entry name" value="PseudoU_synth_RluA_like"/>
    <property type="match status" value="1"/>
</dbReference>
<dbReference type="GO" id="GO:0003723">
    <property type="term" value="F:RNA binding"/>
    <property type="evidence" value="ECO:0007669"/>
    <property type="project" value="UniProtKB-KW"/>
</dbReference>
<dbReference type="InterPro" id="IPR036986">
    <property type="entry name" value="S4_RNA-bd_sf"/>
</dbReference>
<dbReference type="InterPro" id="IPR020103">
    <property type="entry name" value="PsdUridine_synth_cat_dom_sf"/>
</dbReference>
<keyword evidence="3" id="KW-0694">RNA-binding</keyword>
<dbReference type="Gene3D" id="3.10.290.10">
    <property type="entry name" value="RNA-binding S4 domain"/>
    <property type="match status" value="1"/>
</dbReference>
<dbReference type="CDD" id="cd00165">
    <property type="entry name" value="S4"/>
    <property type="match status" value="1"/>
</dbReference>
<evidence type="ECO:0000256" key="2">
    <source>
        <dbReference type="ARBA" id="ARBA00023235"/>
    </source>
</evidence>
<accession>A0AAE3EI34</accession>
<dbReference type="Proteomes" id="UP001198163">
    <property type="component" value="Unassembled WGS sequence"/>
</dbReference>
<feature type="domain" description="RNA-binding S4" evidence="4">
    <location>
        <begin position="15"/>
        <end position="74"/>
    </location>
</feature>
<dbReference type="EMBL" id="JAINWA010000003">
    <property type="protein sequence ID" value="MCD1654630.1"/>
    <property type="molecule type" value="Genomic_DNA"/>
</dbReference>
<dbReference type="AlphaFoldDB" id="A0AAE3EI34"/>
<dbReference type="InterPro" id="IPR006145">
    <property type="entry name" value="PsdUridine_synth_RsuA/RluA"/>
</dbReference>
<dbReference type="GO" id="GO:0000455">
    <property type="term" value="P:enzyme-directed rRNA pseudouridine synthesis"/>
    <property type="evidence" value="ECO:0007669"/>
    <property type="project" value="UniProtKB-ARBA"/>
</dbReference>
<gene>
    <name evidence="5" type="ORF">K7J14_07920</name>
</gene>
<evidence type="ECO:0000256" key="1">
    <source>
        <dbReference type="ARBA" id="ARBA00010876"/>
    </source>
</evidence>
<dbReference type="PANTHER" id="PTHR21600">
    <property type="entry name" value="MITOCHONDRIAL RNA PSEUDOURIDINE SYNTHASE"/>
    <property type="match status" value="1"/>
</dbReference>
<dbReference type="GO" id="GO:0120159">
    <property type="term" value="F:rRNA pseudouridine synthase activity"/>
    <property type="evidence" value="ECO:0007669"/>
    <property type="project" value="UniProtKB-ARBA"/>
</dbReference>
<dbReference type="SUPFAM" id="SSF55120">
    <property type="entry name" value="Pseudouridine synthase"/>
    <property type="match status" value="1"/>
</dbReference>
<dbReference type="Gene3D" id="3.30.2350.10">
    <property type="entry name" value="Pseudouridine synthase"/>
    <property type="match status" value="1"/>
</dbReference>
<dbReference type="SUPFAM" id="SSF55174">
    <property type="entry name" value="Alpha-L RNA-binding motif"/>
    <property type="match status" value="1"/>
</dbReference>
<dbReference type="SMART" id="SM00363">
    <property type="entry name" value="S4"/>
    <property type="match status" value="1"/>
</dbReference>
<protein>
    <submittedName>
        <fullName evidence="5">RluA family pseudouridine synthase</fullName>
    </submittedName>
</protein>
<comment type="similarity">
    <text evidence="1">Belongs to the pseudouridine synthase RluA family.</text>
</comment>